<evidence type="ECO:0000313" key="1">
    <source>
        <dbReference type="EMBL" id="MPC09959.1"/>
    </source>
</evidence>
<evidence type="ECO:0000313" key="2">
    <source>
        <dbReference type="Proteomes" id="UP000324222"/>
    </source>
</evidence>
<name>A0A5B7CKA7_PORTR</name>
<dbReference type="Proteomes" id="UP000324222">
    <property type="component" value="Unassembled WGS sequence"/>
</dbReference>
<keyword evidence="2" id="KW-1185">Reference proteome</keyword>
<proteinExistence type="predicted"/>
<accession>A0A5B7CKA7</accession>
<protein>
    <submittedName>
        <fullName evidence="1">Uncharacterized protein</fullName>
    </submittedName>
</protein>
<sequence length="197" mass="20935">MPSSRVGLERVLVPSPRLLYSLLTAADDHCRKCQYGPKILPFFLNNIIRTPLTADNCGMRTIESVSGALSRKGNWVTRSGVVTQGAPLRGSLWSSVEGRGGLLSPCRPCETRKESRLCFTFTKGGRDNRGASDGGGGTVVVVQAAAAVVMVVVVDVDGWGDDDDGYESQTSFPGVVSSPVTSLHCFPPPLPFPSPVL</sequence>
<comment type="caution">
    <text evidence="1">The sequence shown here is derived from an EMBL/GenBank/DDBJ whole genome shotgun (WGS) entry which is preliminary data.</text>
</comment>
<reference evidence="1 2" key="1">
    <citation type="submission" date="2019-05" db="EMBL/GenBank/DDBJ databases">
        <title>Another draft genome of Portunus trituberculatus and its Hox gene families provides insights of decapod evolution.</title>
        <authorList>
            <person name="Jeong J.-H."/>
            <person name="Song I."/>
            <person name="Kim S."/>
            <person name="Choi T."/>
            <person name="Kim D."/>
            <person name="Ryu S."/>
            <person name="Kim W."/>
        </authorList>
    </citation>
    <scope>NUCLEOTIDE SEQUENCE [LARGE SCALE GENOMIC DNA]</scope>
    <source>
        <tissue evidence="1">Muscle</tissue>
    </source>
</reference>
<organism evidence="1 2">
    <name type="scientific">Portunus trituberculatus</name>
    <name type="common">Swimming crab</name>
    <name type="synonym">Neptunus trituberculatus</name>
    <dbReference type="NCBI Taxonomy" id="210409"/>
    <lineage>
        <taxon>Eukaryota</taxon>
        <taxon>Metazoa</taxon>
        <taxon>Ecdysozoa</taxon>
        <taxon>Arthropoda</taxon>
        <taxon>Crustacea</taxon>
        <taxon>Multicrustacea</taxon>
        <taxon>Malacostraca</taxon>
        <taxon>Eumalacostraca</taxon>
        <taxon>Eucarida</taxon>
        <taxon>Decapoda</taxon>
        <taxon>Pleocyemata</taxon>
        <taxon>Brachyura</taxon>
        <taxon>Eubrachyura</taxon>
        <taxon>Portunoidea</taxon>
        <taxon>Portunidae</taxon>
        <taxon>Portuninae</taxon>
        <taxon>Portunus</taxon>
    </lineage>
</organism>
<dbReference type="AlphaFoldDB" id="A0A5B7CKA7"/>
<gene>
    <name evidence="1" type="ORF">E2C01_002580</name>
</gene>
<dbReference type="EMBL" id="VSRR010000095">
    <property type="protein sequence ID" value="MPC09959.1"/>
    <property type="molecule type" value="Genomic_DNA"/>
</dbReference>